<protein>
    <recommendedName>
        <fullName evidence="3">Spore coat protein</fullName>
    </recommendedName>
</protein>
<dbReference type="RefSeq" id="WP_053429283.1">
    <property type="nucleotide sequence ID" value="NZ_BSED01000310.1"/>
</dbReference>
<dbReference type="AlphaFoldDB" id="A0A0M0G2R3"/>
<organism evidence="1 2">
    <name type="scientific">Rossellomorea marisflavi</name>
    <dbReference type="NCBI Taxonomy" id="189381"/>
    <lineage>
        <taxon>Bacteria</taxon>
        <taxon>Bacillati</taxon>
        <taxon>Bacillota</taxon>
        <taxon>Bacilli</taxon>
        <taxon>Bacillales</taxon>
        <taxon>Bacillaceae</taxon>
        <taxon>Rossellomorea</taxon>
    </lineage>
</organism>
<gene>
    <name evidence="1" type="ORF">AF331_17190</name>
</gene>
<dbReference type="STRING" id="189381.GCA_900166615_02300"/>
<sequence>MDQQPMNTSQGTVYQQPPQVITTKDSLYINDMLAWNLNAMKKCHFAAAHSQDPSIRSMLDRCGQMHQRHYEQLMSHLQKHTMQQS</sequence>
<dbReference type="EMBL" id="LGUE01000005">
    <property type="protein sequence ID" value="KON83887.1"/>
    <property type="molecule type" value="Genomic_DNA"/>
</dbReference>
<evidence type="ECO:0000313" key="2">
    <source>
        <dbReference type="Proteomes" id="UP000037405"/>
    </source>
</evidence>
<dbReference type="PATRIC" id="fig|189381.12.peg.4441"/>
<proteinExistence type="predicted"/>
<name>A0A0M0G2R3_9BACI</name>
<accession>A0A0M0G2R3</accession>
<dbReference type="Proteomes" id="UP000037405">
    <property type="component" value="Unassembled WGS sequence"/>
</dbReference>
<reference evidence="2" key="1">
    <citation type="submission" date="2015-07" db="EMBL/GenBank/DDBJ databases">
        <title>Fjat-14235 jcm11544.</title>
        <authorList>
            <person name="Liu B."/>
            <person name="Wang J."/>
            <person name="Zhu Y."/>
            <person name="Liu G."/>
            <person name="Chen Q."/>
            <person name="Chen Z."/>
            <person name="Lan J."/>
            <person name="Che J."/>
            <person name="Ge C."/>
            <person name="Shi H."/>
            <person name="Pan Z."/>
            <person name="Liu X."/>
        </authorList>
    </citation>
    <scope>NUCLEOTIDE SEQUENCE [LARGE SCALE GENOMIC DNA]</scope>
    <source>
        <strain evidence="2">JCM 11544</strain>
    </source>
</reference>
<dbReference type="OrthoDB" id="1799385at2"/>
<evidence type="ECO:0000313" key="1">
    <source>
        <dbReference type="EMBL" id="KON83887.1"/>
    </source>
</evidence>
<evidence type="ECO:0008006" key="3">
    <source>
        <dbReference type="Google" id="ProtNLM"/>
    </source>
</evidence>
<comment type="caution">
    <text evidence="1">The sequence shown here is derived from an EMBL/GenBank/DDBJ whole genome shotgun (WGS) entry which is preliminary data.</text>
</comment>
<keyword evidence="2" id="KW-1185">Reference proteome</keyword>